<gene>
    <name evidence="2" type="ORF">UFOVP118_41</name>
</gene>
<sequence>MSDLLNKILEANGMSNQQAKEDILKRKEDEKEEYRRQMAGAVTRLVVNDALREMQARKKIFDETKGETAE</sequence>
<organism evidence="2">
    <name type="scientific">uncultured Caudovirales phage</name>
    <dbReference type="NCBI Taxonomy" id="2100421"/>
    <lineage>
        <taxon>Viruses</taxon>
        <taxon>Duplodnaviria</taxon>
        <taxon>Heunggongvirae</taxon>
        <taxon>Uroviricota</taxon>
        <taxon>Caudoviricetes</taxon>
        <taxon>Peduoviridae</taxon>
        <taxon>Maltschvirus</taxon>
        <taxon>Maltschvirus maltsch</taxon>
    </lineage>
</organism>
<reference evidence="2" key="1">
    <citation type="submission" date="2020-04" db="EMBL/GenBank/DDBJ databases">
        <authorList>
            <person name="Chiriac C."/>
            <person name="Salcher M."/>
            <person name="Ghai R."/>
            <person name="Kavagutti S V."/>
        </authorList>
    </citation>
    <scope>NUCLEOTIDE SEQUENCE</scope>
</reference>
<proteinExistence type="predicted"/>
<feature type="coiled-coil region" evidence="1">
    <location>
        <begin position="17"/>
        <end position="44"/>
    </location>
</feature>
<evidence type="ECO:0000256" key="1">
    <source>
        <dbReference type="SAM" id="Coils"/>
    </source>
</evidence>
<keyword evidence="1" id="KW-0175">Coiled coil</keyword>
<protein>
    <submittedName>
        <fullName evidence="2">Uncharacterized protein</fullName>
    </submittedName>
</protein>
<accession>A0A6J5L510</accession>
<dbReference type="EMBL" id="LR796234">
    <property type="protein sequence ID" value="CAB4129401.1"/>
    <property type="molecule type" value="Genomic_DNA"/>
</dbReference>
<name>A0A6J5L510_9CAUD</name>
<evidence type="ECO:0000313" key="2">
    <source>
        <dbReference type="EMBL" id="CAB4129401.1"/>
    </source>
</evidence>